<reference evidence="1 2" key="1">
    <citation type="journal article" date="2015" name="Sci. Rep.">
        <title>Functional and structural properties of a novel cellulosome-like multienzyme complex: efficient glycoside hydrolysis of water-insoluble 7-xylosyl-10-deacetylpaclitaxel.</title>
        <authorList>
            <person name="Dou T.Y."/>
            <person name="Luan H.W."/>
            <person name="Ge G.B."/>
            <person name="Dong M.M."/>
            <person name="Zou H.F."/>
            <person name="He Y.Q."/>
            <person name="Cui P."/>
            <person name="Wang J.Y."/>
            <person name="Hao D.C."/>
            <person name="Yang S.L."/>
            <person name="Yang L."/>
        </authorList>
    </citation>
    <scope>NUCLEOTIDE SEQUENCE [LARGE SCALE GENOMIC DNA]</scope>
    <source>
        <strain evidence="1 2">F16</strain>
    </source>
</reference>
<organism evidence="1 2">
    <name type="scientific">Cellulosimicrobium cellulans F16</name>
    <dbReference type="NCBI Taxonomy" id="1350482"/>
    <lineage>
        <taxon>Bacteria</taxon>
        <taxon>Bacillati</taxon>
        <taxon>Actinomycetota</taxon>
        <taxon>Actinomycetes</taxon>
        <taxon>Micrococcales</taxon>
        <taxon>Promicromonosporaceae</taxon>
        <taxon>Cellulosimicrobium</taxon>
    </lineage>
</organism>
<evidence type="ECO:0000313" key="1">
    <source>
        <dbReference type="EMBL" id="KON72617.1"/>
    </source>
</evidence>
<evidence type="ECO:0000313" key="2">
    <source>
        <dbReference type="Proteomes" id="UP000037387"/>
    </source>
</evidence>
<dbReference type="EMBL" id="ATNL01000011">
    <property type="protein sequence ID" value="KON72617.1"/>
    <property type="molecule type" value="Genomic_DNA"/>
</dbReference>
<proteinExistence type="predicted"/>
<name>A0A0M0F5G3_CELCE</name>
<sequence length="233" mass="25944">MTVERDLAGRVHSEFCDIVTLSREVDRLAEQDFMTIGRRWSLALDILSKTARVHNGARKLLAAGSSELAALDKHPFCMAWAHDFAHGLNTRCTYDAAVGGLATCASCATGYLPCPQSLGNPTYVQRGMAACREMRNRYEHYDEYFTGNGHFQRARKGTPQAAKPDHEPWAVEGMSGGTRGDEIRLDVYEHGGRQAYTLNVRLTVEALRPVVRAVTLLPEVADQRHEDGCEYCR</sequence>
<protein>
    <submittedName>
        <fullName evidence="1">Uncharacterized protein</fullName>
    </submittedName>
</protein>
<dbReference type="RefSeq" id="WP_053371130.1">
    <property type="nucleotide sequence ID" value="NZ_KQ435292.1"/>
</dbReference>
<dbReference type="PATRIC" id="fig|1350482.3.peg.3137"/>
<dbReference type="Proteomes" id="UP000037387">
    <property type="component" value="Unassembled WGS sequence"/>
</dbReference>
<gene>
    <name evidence="1" type="ORF">M768_14005</name>
</gene>
<comment type="caution">
    <text evidence="1">The sequence shown here is derived from an EMBL/GenBank/DDBJ whole genome shotgun (WGS) entry which is preliminary data.</text>
</comment>
<dbReference type="AlphaFoldDB" id="A0A0M0F5G3"/>
<keyword evidence="2" id="KW-1185">Reference proteome</keyword>
<accession>A0A0M0F5G3</accession>